<feature type="region of interest" description="Disordered" evidence="5">
    <location>
        <begin position="158"/>
        <end position="185"/>
    </location>
</feature>
<protein>
    <recommendedName>
        <fullName evidence="4">RNA pyrophosphohydrolase</fullName>
        <ecNumber evidence="4">3.6.1.-</ecNumber>
    </recommendedName>
    <alternativeName>
        <fullName evidence="4">(Di)nucleoside polyphosphate hydrolase</fullName>
    </alternativeName>
</protein>
<evidence type="ECO:0000256" key="2">
    <source>
        <dbReference type="ARBA" id="ARBA00001946"/>
    </source>
</evidence>
<keyword evidence="8" id="KW-1185">Reference proteome</keyword>
<dbReference type="GO" id="GO:0005737">
    <property type="term" value="C:cytoplasm"/>
    <property type="evidence" value="ECO:0007669"/>
    <property type="project" value="TreeGrafter"/>
</dbReference>
<dbReference type="InterPro" id="IPR022927">
    <property type="entry name" value="RppH"/>
</dbReference>
<dbReference type="PANTHER" id="PTHR23114:SF17">
    <property type="entry name" value="M7GPPPN-MRNA HYDROLASE"/>
    <property type="match status" value="1"/>
</dbReference>
<dbReference type="Gene3D" id="3.90.79.10">
    <property type="entry name" value="Nucleoside Triphosphate Pyrophosphohydrolase"/>
    <property type="match status" value="1"/>
</dbReference>
<comment type="caution">
    <text evidence="7">The sequence shown here is derived from an EMBL/GenBank/DDBJ whole genome shotgun (WGS) entry which is preliminary data.</text>
</comment>
<dbReference type="SUPFAM" id="SSF55811">
    <property type="entry name" value="Nudix"/>
    <property type="match status" value="1"/>
</dbReference>
<dbReference type="PROSITE" id="PS51462">
    <property type="entry name" value="NUDIX"/>
    <property type="match status" value="1"/>
</dbReference>
<feature type="domain" description="Nudix hydrolase" evidence="6">
    <location>
        <begin position="6"/>
        <end position="145"/>
    </location>
</feature>
<dbReference type="Pfam" id="PF00293">
    <property type="entry name" value="NUDIX"/>
    <property type="match status" value="1"/>
</dbReference>
<evidence type="ECO:0000256" key="1">
    <source>
        <dbReference type="ARBA" id="ARBA00001936"/>
    </source>
</evidence>
<evidence type="ECO:0000256" key="3">
    <source>
        <dbReference type="ARBA" id="ARBA00022801"/>
    </source>
</evidence>
<dbReference type="EC" id="3.6.1.-" evidence="4"/>
<evidence type="ECO:0000313" key="7">
    <source>
        <dbReference type="EMBL" id="MBU2788797.1"/>
    </source>
</evidence>
<dbReference type="PANTHER" id="PTHR23114">
    <property type="entry name" value="M7GPPPN-MRNA HYDROLASE"/>
    <property type="match status" value="1"/>
</dbReference>
<dbReference type="AlphaFoldDB" id="A0AAE3CKE5"/>
<comment type="cofactor">
    <cofactor evidence="2">
        <name>Mg(2+)</name>
        <dbReference type="ChEBI" id="CHEBI:18420"/>
    </cofactor>
</comment>
<proteinExistence type="inferred from homology"/>
<dbReference type="EMBL" id="JAAXYO010000165">
    <property type="protein sequence ID" value="MBU2788797.1"/>
    <property type="molecule type" value="Genomic_DNA"/>
</dbReference>
<name>A0AAE3CKE5_9PROT</name>
<dbReference type="RefSeq" id="WP_215872303.1">
    <property type="nucleotide sequence ID" value="NZ_JAAXYO010000165.1"/>
</dbReference>
<feature type="compositionally biased region" description="Basic residues" evidence="5">
    <location>
        <begin position="170"/>
        <end position="185"/>
    </location>
</feature>
<dbReference type="HAMAP" id="MF_00298">
    <property type="entry name" value="Nudix_RppH"/>
    <property type="match status" value="1"/>
</dbReference>
<accession>A0AAE3CKE5</accession>
<feature type="short sequence motif" description="Nudix box" evidence="4">
    <location>
        <begin position="38"/>
        <end position="59"/>
    </location>
</feature>
<dbReference type="InterPro" id="IPR015797">
    <property type="entry name" value="NUDIX_hydrolase-like_dom_sf"/>
</dbReference>
<dbReference type="PRINTS" id="PR00502">
    <property type="entry name" value="NUDIXFAMILY"/>
</dbReference>
<dbReference type="NCBIfam" id="NF001938">
    <property type="entry name" value="PRK00714.1-5"/>
    <property type="match status" value="1"/>
</dbReference>
<evidence type="ECO:0000259" key="6">
    <source>
        <dbReference type="PROSITE" id="PS51462"/>
    </source>
</evidence>
<comment type="similarity">
    <text evidence="4">Belongs to the Nudix hydrolase family. RppH subfamily.</text>
</comment>
<comment type="cofactor">
    <cofactor evidence="4">
        <name>a divalent metal cation</name>
        <dbReference type="ChEBI" id="CHEBI:60240"/>
    </cofactor>
</comment>
<gene>
    <name evidence="4" type="primary">rppH</name>
    <name evidence="4" type="synonym">nudH</name>
    <name evidence="7" type="ORF">HFQ13_11405</name>
</gene>
<organism evidence="7 8">
    <name type="scientific">Igneacidithiobacillus copahuensis</name>
    <dbReference type="NCBI Taxonomy" id="2724909"/>
    <lineage>
        <taxon>Bacteria</taxon>
        <taxon>Pseudomonadati</taxon>
        <taxon>Pseudomonadota</taxon>
        <taxon>Acidithiobacillia</taxon>
        <taxon>Acidithiobacillales</taxon>
        <taxon>Acidithiobacillaceae</taxon>
        <taxon>Igneacidithiobacillus</taxon>
    </lineage>
</organism>
<dbReference type="InterPro" id="IPR000086">
    <property type="entry name" value="NUDIX_hydrolase_dom"/>
</dbReference>
<dbReference type="GO" id="GO:0034353">
    <property type="term" value="F:mRNA 5'-diphosphatase activity"/>
    <property type="evidence" value="ECO:0007669"/>
    <property type="project" value="TreeGrafter"/>
</dbReference>
<reference evidence="7" key="1">
    <citation type="journal article" date="2021" name="ISME J.">
        <title>Genomic evolution of the class Acidithiobacillia: deep-branching Proteobacteria living in extreme acidic conditions.</title>
        <authorList>
            <person name="Moya-Beltran A."/>
            <person name="Beard S."/>
            <person name="Rojas-Villalobos C."/>
            <person name="Issotta F."/>
            <person name="Gallardo Y."/>
            <person name="Ulloa R."/>
            <person name="Giaveno A."/>
            <person name="Degli Esposti M."/>
            <person name="Johnson D.B."/>
            <person name="Quatrini R."/>
        </authorList>
    </citation>
    <scope>NUCLEOTIDE SEQUENCE</scope>
    <source>
        <strain evidence="7">VAN18-1</strain>
    </source>
</reference>
<evidence type="ECO:0000256" key="5">
    <source>
        <dbReference type="SAM" id="MobiDB-lite"/>
    </source>
</evidence>
<dbReference type="CDD" id="cd03671">
    <property type="entry name" value="NUDIX_Ap4A_hydrolase_plant_like"/>
    <property type="match status" value="1"/>
</dbReference>
<evidence type="ECO:0000313" key="8">
    <source>
        <dbReference type="Proteomes" id="UP001197378"/>
    </source>
</evidence>
<dbReference type="PROSITE" id="PS00893">
    <property type="entry name" value="NUDIX_BOX"/>
    <property type="match status" value="1"/>
</dbReference>
<comment type="cofactor">
    <cofactor evidence="1">
        <name>Mn(2+)</name>
        <dbReference type="ChEBI" id="CHEBI:29035"/>
    </cofactor>
</comment>
<dbReference type="Proteomes" id="UP001197378">
    <property type="component" value="Unassembled WGS sequence"/>
</dbReference>
<evidence type="ECO:0000256" key="4">
    <source>
        <dbReference type="HAMAP-Rule" id="MF_00298"/>
    </source>
</evidence>
<comment type="function">
    <text evidence="4">Accelerates the degradation of transcripts by removing pyrophosphate from the 5'-end of triphosphorylated RNA, leading to a more labile monophosphorylated state that can stimulate subsequent ribonuclease cleavage.</text>
</comment>
<dbReference type="InterPro" id="IPR020084">
    <property type="entry name" value="NUDIX_hydrolase_CS"/>
</dbReference>
<sequence>MIDADGYRPNVGMIICNQDNQVLWAKRVGENAWQFPQGGIDGTESPEQAVFRELLEEVGTNKVCILGRTRGWLRYDVPNARNRNRQRRYRGQKQIWFLLRFEGSEAEINLQTAHPEFEDWQWVDYWRPAAEIIAFKRRVYCLALQELAPLIGAPPAPFPVPERGNPLPHRGNRYPQRRRHSSSAT</sequence>
<keyword evidence="3 4" id="KW-0378">Hydrolase</keyword>
<dbReference type="InterPro" id="IPR020476">
    <property type="entry name" value="Nudix_hydrolase"/>
</dbReference>
<dbReference type="NCBIfam" id="NF001936">
    <property type="entry name" value="PRK00714.1-3"/>
    <property type="match status" value="1"/>
</dbReference>
<dbReference type="GO" id="GO:0006402">
    <property type="term" value="P:mRNA catabolic process"/>
    <property type="evidence" value="ECO:0007669"/>
    <property type="project" value="TreeGrafter"/>
</dbReference>
<dbReference type="NCBIfam" id="NF001937">
    <property type="entry name" value="PRK00714.1-4"/>
    <property type="match status" value="1"/>
</dbReference>